<dbReference type="SUPFAM" id="SSF55961">
    <property type="entry name" value="Bet v1-like"/>
    <property type="match status" value="1"/>
</dbReference>
<dbReference type="RefSeq" id="WP_344687932.1">
    <property type="nucleotide sequence ID" value="NZ_BAAAVV010000002.1"/>
</dbReference>
<dbReference type="Gene3D" id="3.30.530.20">
    <property type="match status" value="1"/>
</dbReference>
<evidence type="ECO:0008006" key="3">
    <source>
        <dbReference type="Google" id="ProtNLM"/>
    </source>
</evidence>
<comment type="caution">
    <text evidence="1">The sequence shown here is derived from an EMBL/GenBank/DDBJ whole genome shotgun (WGS) entry which is preliminary data.</text>
</comment>
<evidence type="ECO:0000313" key="2">
    <source>
        <dbReference type="Proteomes" id="UP001499924"/>
    </source>
</evidence>
<accession>A0ABP6NZW9</accession>
<reference evidence="2" key="1">
    <citation type="journal article" date="2019" name="Int. J. Syst. Evol. Microbiol.">
        <title>The Global Catalogue of Microorganisms (GCM) 10K type strain sequencing project: providing services to taxonomists for standard genome sequencing and annotation.</title>
        <authorList>
            <consortium name="The Broad Institute Genomics Platform"/>
            <consortium name="The Broad Institute Genome Sequencing Center for Infectious Disease"/>
            <person name="Wu L."/>
            <person name="Ma J."/>
        </authorList>
    </citation>
    <scope>NUCLEOTIDE SEQUENCE [LARGE SCALE GENOMIC DNA]</scope>
    <source>
        <strain evidence="2">JCM 15614</strain>
    </source>
</reference>
<dbReference type="InterPro" id="IPR019587">
    <property type="entry name" value="Polyketide_cyclase/dehydratase"/>
</dbReference>
<keyword evidence="2" id="KW-1185">Reference proteome</keyword>
<dbReference type="InterPro" id="IPR023393">
    <property type="entry name" value="START-like_dom_sf"/>
</dbReference>
<evidence type="ECO:0000313" key="1">
    <source>
        <dbReference type="EMBL" id="GAA3162862.1"/>
    </source>
</evidence>
<name>A0ABP6NZW9_9ACTN</name>
<gene>
    <name evidence="1" type="ORF">GCM10010531_13480</name>
</gene>
<dbReference type="Pfam" id="PF10604">
    <property type="entry name" value="Polyketide_cyc2"/>
    <property type="match status" value="1"/>
</dbReference>
<protein>
    <recommendedName>
        <fullName evidence="3">Polyketide cyclase / dehydrase and lipid transport</fullName>
    </recommendedName>
</protein>
<dbReference type="Proteomes" id="UP001499924">
    <property type="component" value="Unassembled WGS sequence"/>
</dbReference>
<organism evidence="1 2">
    <name type="scientific">Blastococcus jejuensis</name>
    <dbReference type="NCBI Taxonomy" id="351224"/>
    <lineage>
        <taxon>Bacteria</taxon>
        <taxon>Bacillati</taxon>
        <taxon>Actinomycetota</taxon>
        <taxon>Actinomycetes</taxon>
        <taxon>Geodermatophilales</taxon>
        <taxon>Geodermatophilaceae</taxon>
        <taxon>Blastococcus</taxon>
    </lineage>
</organism>
<sequence length="138" mass="14989">MTRAFTASRTFDRPATEVWAQLTDWEHAARWLGVDDIHPGGPTAVGTELVFRARGKSRRSEIVALDPGRSITLRSRQGGVTADYTYAVEAQGAGSRATLTAEVRTTGAWTLLAPVIRAAIRREDARQLDRLAQALAGT</sequence>
<dbReference type="EMBL" id="BAAAVV010000002">
    <property type="protein sequence ID" value="GAA3162862.1"/>
    <property type="molecule type" value="Genomic_DNA"/>
</dbReference>
<proteinExistence type="predicted"/>